<dbReference type="PANTHER" id="PTHR34075:SF4">
    <property type="entry name" value="DUF35 DOMAIN-CONTAINING PROTEIN"/>
    <property type="match status" value="1"/>
</dbReference>
<gene>
    <name evidence="2" type="ORF">JWS13_31155</name>
</gene>
<dbReference type="PANTHER" id="PTHR34075">
    <property type="entry name" value="BLR3430 PROTEIN"/>
    <property type="match status" value="1"/>
</dbReference>
<reference evidence="2 3" key="2">
    <citation type="journal article" date="2022" name="Arch. Microbiol.">
        <title>Rhodococcus pseudokoreensis sp. nov. isolated from the rhizosphere of young M26 apple rootstocks.</title>
        <authorList>
            <person name="Kampfer P."/>
            <person name="Glaeser S.P."/>
            <person name="Blom J."/>
            <person name="Wolf J."/>
            <person name="Benning S."/>
            <person name="Schloter M."/>
            <person name="Neumann-Schaal M."/>
        </authorList>
    </citation>
    <scope>NUCLEOTIDE SEQUENCE [LARGE SCALE GENOMIC DNA]</scope>
    <source>
        <strain evidence="2 3">R79</strain>
    </source>
</reference>
<evidence type="ECO:0000259" key="1">
    <source>
        <dbReference type="Pfam" id="PF01796"/>
    </source>
</evidence>
<dbReference type="EMBL" id="CP070619">
    <property type="protein sequence ID" value="QSE92744.1"/>
    <property type="molecule type" value="Genomic_DNA"/>
</dbReference>
<dbReference type="Proteomes" id="UP000662986">
    <property type="component" value="Chromosome"/>
</dbReference>
<evidence type="ECO:0000313" key="3">
    <source>
        <dbReference type="Proteomes" id="UP000662986"/>
    </source>
</evidence>
<dbReference type="Pfam" id="PF01796">
    <property type="entry name" value="OB_ChsH2_C"/>
    <property type="match status" value="1"/>
</dbReference>
<feature type="domain" description="ChsH2 C-terminal OB-fold" evidence="1">
    <location>
        <begin position="72"/>
        <end position="142"/>
    </location>
</feature>
<proteinExistence type="predicted"/>
<keyword evidence="3" id="KW-1185">Reference proteome</keyword>
<protein>
    <submittedName>
        <fullName evidence="2">Zn-ribbon domain-containing OB-fold protein</fullName>
    </submittedName>
</protein>
<dbReference type="SUPFAM" id="SSF50249">
    <property type="entry name" value="Nucleic acid-binding proteins"/>
    <property type="match status" value="1"/>
</dbReference>
<dbReference type="InterPro" id="IPR052513">
    <property type="entry name" value="Thioester_dehydratase-like"/>
</dbReference>
<sequence length="160" mass="17727">MSETTSTIDQAVTTTPVHWDLDYDIHLGETWGRFMQGLREKKILANTGAKSTKVYVPPQAYCEDSFERNDEWVELSGEGDLVVFTVVWQGFRGGPKAPYAIGGIRLDGADTLLMHYIVGLDFSDPAGLRAQLPAGSRVRAVWAEERTGQILDISHFEPAV</sequence>
<dbReference type="Gene3D" id="6.10.30.10">
    <property type="match status" value="1"/>
</dbReference>
<accession>A0A974W7M1</accession>
<evidence type="ECO:0000313" key="2">
    <source>
        <dbReference type="EMBL" id="QSE92744.1"/>
    </source>
</evidence>
<dbReference type="InterPro" id="IPR002878">
    <property type="entry name" value="ChsH2_C"/>
</dbReference>
<organism evidence="2 3">
    <name type="scientific">Rhodococcus pseudokoreensis</name>
    <dbReference type="NCBI Taxonomy" id="2811421"/>
    <lineage>
        <taxon>Bacteria</taxon>
        <taxon>Bacillati</taxon>
        <taxon>Actinomycetota</taxon>
        <taxon>Actinomycetes</taxon>
        <taxon>Mycobacteriales</taxon>
        <taxon>Nocardiaceae</taxon>
        <taxon>Rhodococcus</taxon>
    </lineage>
</organism>
<name>A0A974W7M1_9NOCA</name>
<reference evidence="2 3" key="1">
    <citation type="journal article" date="2021" name="Microbiol. Resour. Announc.">
        <title>Complete Genome Sequences of Two Rhodococcus sp. Strains with Large and Linear Chromosomes, Isolated from Apple Rhizosphere.</title>
        <authorList>
            <person name="Benning S."/>
            <person name="Brugnone N."/>
            <person name="Siani R."/>
            <person name="Kublik S."/>
            <person name="Schloter M."/>
            <person name="Rad V."/>
        </authorList>
    </citation>
    <scope>NUCLEOTIDE SEQUENCE [LARGE SCALE GENOMIC DNA]</scope>
    <source>
        <strain evidence="2 3">R79</strain>
    </source>
</reference>
<dbReference type="RefSeq" id="WP_206009195.1">
    <property type="nucleotide sequence ID" value="NZ_CP070619.1"/>
</dbReference>
<dbReference type="InterPro" id="IPR012340">
    <property type="entry name" value="NA-bd_OB-fold"/>
</dbReference>